<evidence type="ECO:0000313" key="4">
    <source>
        <dbReference type="Proteomes" id="UP001595955"/>
    </source>
</evidence>
<dbReference type="SUPFAM" id="SSF50129">
    <property type="entry name" value="GroES-like"/>
    <property type="match status" value="1"/>
</dbReference>
<organism evidence="3 4">
    <name type="scientific">Georgenia faecalis</name>
    <dbReference type="NCBI Taxonomy" id="2483799"/>
    <lineage>
        <taxon>Bacteria</taxon>
        <taxon>Bacillati</taxon>
        <taxon>Actinomycetota</taxon>
        <taxon>Actinomycetes</taxon>
        <taxon>Micrococcales</taxon>
        <taxon>Bogoriellaceae</taxon>
        <taxon>Georgenia</taxon>
    </lineage>
</organism>
<dbReference type="Gene3D" id="3.90.180.10">
    <property type="entry name" value="Medium-chain alcohol dehydrogenases, catalytic domain"/>
    <property type="match status" value="1"/>
</dbReference>
<dbReference type="PANTHER" id="PTHR44154">
    <property type="entry name" value="QUINONE OXIDOREDUCTASE"/>
    <property type="match status" value="1"/>
</dbReference>
<dbReference type="EMBL" id="JBHSGF010000004">
    <property type="protein sequence ID" value="MFC4555048.1"/>
    <property type="molecule type" value="Genomic_DNA"/>
</dbReference>
<dbReference type="Pfam" id="PF00107">
    <property type="entry name" value="ADH_zinc_N"/>
    <property type="match status" value="1"/>
</dbReference>
<evidence type="ECO:0000313" key="3">
    <source>
        <dbReference type="EMBL" id="MFC4555048.1"/>
    </source>
</evidence>
<dbReference type="InterPro" id="IPR013149">
    <property type="entry name" value="ADH-like_C"/>
</dbReference>
<dbReference type="InterPro" id="IPR036291">
    <property type="entry name" value="NAD(P)-bd_dom_sf"/>
</dbReference>
<gene>
    <name evidence="3" type="ORF">ACFO3F_07290</name>
</gene>
<dbReference type="InterPro" id="IPR020843">
    <property type="entry name" value="ER"/>
</dbReference>
<dbReference type="Proteomes" id="UP001595955">
    <property type="component" value="Unassembled WGS sequence"/>
</dbReference>
<accession>A0ABV9D9W5</accession>
<protein>
    <submittedName>
        <fullName evidence="3">Zinc-binding alcohol dehydrogenase family protein</fullName>
    </submittedName>
</protein>
<keyword evidence="4" id="KW-1185">Reference proteome</keyword>
<comment type="caution">
    <text evidence="3">The sequence shown here is derived from an EMBL/GenBank/DDBJ whole genome shotgun (WGS) entry which is preliminary data.</text>
</comment>
<evidence type="ECO:0000256" key="1">
    <source>
        <dbReference type="ARBA" id="ARBA00022857"/>
    </source>
</evidence>
<dbReference type="InterPro" id="IPR051603">
    <property type="entry name" value="Zinc-ADH_QOR/CCCR"/>
</dbReference>
<feature type="domain" description="Enoyl reductase (ER)" evidence="2">
    <location>
        <begin position="14"/>
        <end position="336"/>
    </location>
</feature>
<dbReference type="SMART" id="SM00829">
    <property type="entry name" value="PKS_ER"/>
    <property type="match status" value="1"/>
</dbReference>
<reference evidence="4" key="1">
    <citation type="journal article" date="2019" name="Int. J. Syst. Evol. Microbiol.">
        <title>The Global Catalogue of Microorganisms (GCM) 10K type strain sequencing project: providing services to taxonomists for standard genome sequencing and annotation.</title>
        <authorList>
            <consortium name="The Broad Institute Genomics Platform"/>
            <consortium name="The Broad Institute Genome Sequencing Center for Infectious Disease"/>
            <person name="Wu L."/>
            <person name="Ma J."/>
        </authorList>
    </citation>
    <scope>NUCLEOTIDE SEQUENCE [LARGE SCALE GENOMIC DNA]</scope>
    <source>
        <strain evidence="4">JCM 3369</strain>
    </source>
</reference>
<dbReference type="RefSeq" id="WP_122824049.1">
    <property type="nucleotide sequence ID" value="NZ_CP033325.1"/>
</dbReference>
<name>A0ABV9D9W5_9MICO</name>
<dbReference type="Pfam" id="PF08240">
    <property type="entry name" value="ADH_N"/>
    <property type="match status" value="1"/>
</dbReference>
<keyword evidence="1" id="KW-0521">NADP</keyword>
<dbReference type="SUPFAM" id="SSF51735">
    <property type="entry name" value="NAD(P)-binding Rossmann-fold domains"/>
    <property type="match status" value="1"/>
</dbReference>
<dbReference type="PANTHER" id="PTHR44154:SF1">
    <property type="entry name" value="QUINONE OXIDOREDUCTASE"/>
    <property type="match status" value="1"/>
</dbReference>
<evidence type="ECO:0000259" key="2">
    <source>
        <dbReference type="SMART" id="SM00829"/>
    </source>
</evidence>
<dbReference type="InterPro" id="IPR011032">
    <property type="entry name" value="GroES-like_sf"/>
</dbReference>
<dbReference type="InterPro" id="IPR013154">
    <property type="entry name" value="ADH-like_N"/>
</dbReference>
<sequence>MNGTMRALVLGEHGELDALRLQEDYPRPELVPGHVVLRVTASSFNYHDIFTVAGMPGITLPLPVVIGLDIAGTVEEIADDVDGWAVGDRVMVHPLTPDGALMGEALDGGMAELALVDARQLIRIPDAVSDVQAAALPVAYGTAHRMVVGKGAIHAGDKVLVLGASGGVGTASVVLAKRLGAHVVAAAGTDAKAQALLDLGADEVLNYRTVDFSRWVKEHYGKPSRTSDATGMDVVINFTGGDTWHPTLRSTKLGGRILVCGATAGYDPVEDLRYIWSFELQVIGSNGFATEDFEALLAMVAAGELDPLVSDVVPLSGAVEGLRKVRDREVLGKIVVTPGQGR</sequence>
<proteinExistence type="predicted"/>